<reference evidence="3" key="1">
    <citation type="submission" date="2022-03" db="EMBL/GenBank/DDBJ databases">
        <title>De novo assembled genomes of Belliella spp. (Cyclobacteriaceae) strains.</title>
        <authorList>
            <person name="Szabo A."/>
            <person name="Korponai K."/>
            <person name="Felfoldi T."/>
        </authorList>
    </citation>
    <scope>NUCLEOTIDE SEQUENCE</scope>
    <source>
        <strain evidence="3">DSM 111904</strain>
    </source>
</reference>
<feature type="region of interest" description="Disordered" evidence="2">
    <location>
        <begin position="146"/>
        <end position="249"/>
    </location>
</feature>
<dbReference type="SUPFAM" id="SSF48452">
    <property type="entry name" value="TPR-like"/>
    <property type="match status" value="1"/>
</dbReference>
<keyword evidence="4" id="KW-1185">Reference proteome</keyword>
<protein>
    <recommendedName>
        <fullName evidence="5">Tetratricopeptide repeat-containing protein</fullName>
    </recommendedName>
</protein>
<evidence type="ECO:0008006" key="5">
    <source>
        <dbReference type="Google" id="ProtNLM"/>
    </source>
</evidence>
<dbReference type="Proteomes" id="UP001165489">
    <property type="component" value="Unassembled WGS sequence"/>
</dbReference>
<name>A0ABS9UX28_9BACT</name>
<organism evidence="3 4">
    <name type="scientific">Belliella filtrata</name>
    <dbReference type="NCBI Taxonomy" id="2923435"/>
    <lineage>
        <taxon>Bacteria</taxon>
        <taxon>Pseudomonadati</taxon>
        <taxon>Bacteroidota</taxon>
        <taxon>Cytophagia</taxon>
        <taxon>Cytophagales</taxon>
        <taxon>Cyclobacteriaceae</taxon>
        <taxon>Belliella</taxon>
    </lineage>
</organism>
<feature type="repeat" description="TPR" evidence="1">
    <location>
        <begin position="96"/>
        <end position="129"/>
    </location>
</feature>
<dbReference type="RefSeq" id="WP_241346698.1">
    <property type="nucleotide sequence ID" value="NZ_JAKZGP010000005.1"/>
</dbReference>
<dbReference type="EMBL" id="JAKZGP010000005">
    <property type="protein sequence ID" value="MCH7408489.1"/>
    <property type="molecule type" value="Genomic_DNA"/>
</dbReference>
<evidence type="ECO:0000313" key="4">
    <source>
        <dbReference type="Proteomes" id="UP001165489"/>
    </source>
</evidence>
<comment type="caution">
    <text evidence="3">The sequence shown here is derived from an EMBL/GenBank/DDBJ whole genome shotgun (WGS) entry which is preliminary data.</text>
</comment>
<evidence type="ECO:0000256" key="1">
    <source>
        <dbReference type="PROSITE-ProRule" id="PRU00339"/>
    </source>
</evidence>
<dbReference type="Gene3D" id="1.25.40.10">
    <property type="entry name" value="Tetratricopeptide repeat domain"/>
    <property type="match status" value="1"/>
</dbReference>
<feature type="compositionally biased region" description="Basic and acidic residues" evidence="2">
    <location>
        <begin position="178"/>
        <end position="189"/>
    </location>
</feature>
<evidence type="ECO:0000313" key="3">
    <source>
        <dbReference type="EMBL" id="MCH7408489.1"/>
    </source>
</evidence>
<gene>
    <name evidence="3" type="ORF">MM239_03710</name>
</gene>
<feature type="compositionally biased region" description="Basic and acidic residues" evidence="2">
    <location>
        <begin position="229"/>
        <end position="245"/>
    </location>
</feature>
<dbReference type="InterPro" id="IPR011990">
    <property type="entry name" value="TPR-like_helical_dom_sf"/>
</dbReference>
<sequence>MIATIRTIFLLLLLIPSSWLLITKMNKAIKNAKTSYASAEYEKSVADHLILISDFEMDSPEVQFNLGLSYMNNEQREEAQRTFTGLISSKNKYIASFSFNHNGILLAQDQQFEEALEAFKFSLIKDPSNEAARYNYELLARWMEENPDQDQQDQEGENDENQDDQEDQDQEDQDQDQNQDKSDENKKDGEGDEQTNEDEASKSEQKEDKDGQQSQDESDNQESNLDSDLSDREKAKEQLKERLKEMNLTPEQAAQILEAMNAAELRYIQQNRKNPTKRPERGLPEW</sequence>
<feature type="compositionally biased region" description="Acidic residues" evidence="2">
    <location>
        <begin position="146"/>
        <end position="177"/>
    </location>
</feature>
<dbReference type="InterPro" id="IPR019734">
    <property type="entry name" value="TPR_rpt"/>
</dbReference>
<dbReference type="PROSITE" id="PS50005">
    <property type="entry name" value="TPR"/>
    <property type="match status" value="1"/>
</dbReference>
<proteinExistence type="predicted"/>
<keyword evidence="1" id="KW-0802">TPR repeat</keyword>
<accession>A0ABS9UX28</accession>
<feature type="compositionally biased region" description="Basic and acidic residues" evidence="2">
    <location>
        <begin position="199"/>
        <end position="211"/>
    </location>
</feature>
<evidence type="ECO:0000256" key="2">
    <source>
        <dbReference type="SAM" id="MobiDB-lite"/>
    </source>
</evidence>